<reference evidence="2" key="1">
    <citation type="submission" date="2023-07" db="EMBL/GenBank/DDBJ databases">
        <title>The genome sequence of Rhodocytophaga aerolata KACC 12507.</title>
        <authorList>
            <person name="Zhang X."/>
        </authorList>
    </citation>
    <scope>NUCLEOTIDE SEQUENCE</scope>
    <source>
        <strain evidence="2">KACC 12507</strain>
    </source>
</reference>
<accession>A0ABT8RGH0</accession>
<dbReference type="EMBL" id="JAUKPO010000046">
    <property type="protein sequence ID" value="MDO1451207.1"/>
    <property type="molecule type" value="Genomic_DNA"/>
</dbReference>
<dbReference type="Proteomes" id="UP001168528">
    <property type="component" value="Unassembled WGS sequence"/>
</dbReference>
<gene>
    <name evidence="2" type="ORF">Q0590_33345</name>
</gene>
<keyword evidence="3" id="KW-1185">Reference proteome</keyword>
<keyword evidence="1" id="KW-0812">Transmembrane</keyword>
<proteinExistence type="predicted"/>
<protein>
    <submittedName>
        <fullName evidence="2">Uncharacterized protein</fullName>
    </submittedName>
</protein>
<sequence length="115" mass="13375">MLNREKILMGIIGFIILAIPYNSYFPQFLVTGEYIAKIEDKFGADGVKNGDNLILNENGTFQCDSWGVGTYTIKGNEIVFTYKDEYFQTHFRRPLFFGQPRIIIFRDLESEFVKK</sequence>
<feature type="transmembrane region" description="Helical" evidence="1">
    <location>
        <begin position="7"/>
        <end position="25"/>
    </location>
</feature>
<evidence type="ECO:0000256" key="1">
    <source>
        <dbReference type="SAM" id="Phobius"/>
    </source>
</evidence>
<organism evidence="2 3">
    <name type="scientific">Rhodocytophaga aerolata</name>
    <dbReference type="NCBI Taxonomy" id="455078"/>
    <lineage>
        <taxon>Bacteria</taxon>
        <taxon>Pseudomonadati</taxon>
        <taxon>Bacteroidota</taxon>
        <taxon>Cytophagia</taxon>
        <taxon>Cytophagales</taxon>
        <taxon>Rhodocytophagaceae</taxon>
        <taxon>Rhodocytophaga</taxon>
    </lineage>
</organism>
<name>A0ABT8RGH0_9BACT</name>
<comment type="caution">
    <text evidence="2">The sequence shown here is derived from an EMBL/GenBank/DDBJ whole genome shotgun (WGS) entry which is preliminary data.</text>
</comment>
<keyword evidence="1" id="KW-1133">Transmembrane helix</keyword>
<evidence type="ECO:0000313" key="3">
    <source>
        <dbReference type="Proteomes" id="UP001168528"/>
    </source>
</evidence>
<dbReference type="RefSeq" id="WP_302042006.1">
    <property type="nucleotide sequence ID" value="NZ_JAUKPO010000046.1"/>
</dbReference>
<evidence type="ECO:0000313" key="2">
    <source>
        <dbReference type="EMBL" id="MDO1451207.1"/>
    </source>
</evidence>
<keyword evidence="1" id="KW-0472">Membrane</keyword>